<dbReference type="SMART" id="SM00944">
    <property type="entry name" value="Pro-kuma_activ"/>
    <property type="match status" value="1"/>
</dbReference>
<keyword evidence="5" id="KW-0964">Secreted</keyword>
<dbReference type="FunFam" id="3.40.50.200:FF:000015">
    <property type="entry name" value="Tripeptidyl peptidase A"/>
    <property type="match status" value="1"/>
</dbReference>
<comment type="cofactor">
    <cofactor evidence="15">
        <name>Ca(2+)</name>
        <dbReference type="ChEBI" id="CHEBI:29108"/>
    </cofactor>
    <text evidence="15">Binds 1 Ca(2+) ion per subunit.</text>
</comment>
<feature type="active site" description="Charge relay system" evidence="15">
    <location>
        <position position="552"/>
    </location>
</feature>
<evidence type="ECO:0000256" key="13">
    <source>
        <dbReference type="ARBA" id="ARBA00023145"/>
    </source>
</evidence>
<sequence>MLAFTRLFMLCLLAAAPYAAVASPVAKSYHESRRSIPAGWTPVRRAEADIVLPLRIGLVQSNLHNIEAYLLDVSHPDSPNYGNHWNAAQVADTFRPSNETVDVVRSWLVADGGIDFQRISLSGNGGWLQVDMTVDEVERLLGTEYYVYENLDSGAEHIACKGGYELPGHVSKHVDFITPTLHFDVSLKSRRSSKARRRASMASSSFSPKVGNPFKDIQSGVSNCSEQLTLDCLRALYDFNYNPVATDRNTVGVVEYDPDHYVATDMDLFFSTYSKSQVGQRPKLVAVDGGVLVDYGDILESNLDTQCMMGLLGPKQEVQLYQVGDGVEFKDLSFNNFLDAIDGSYCTFEGGDDPSFDAIFPDPAPGGYKSKDCGTAKPAYVISTSYGYDEAQLTPAYVQRQCTEYAKLGLMGTTILYSSGDSGVAGNGDACLDPDGTVDYNGVIFNPTFPAGCPYITSVGGTQVDPGASVTDPESAWMVLDVFYSSGGFSNVFAIPDYQKSTVQGYLKNYPPPYSTDICNFTASRAYPDLSANANNYSIGYNGELAPVSGTSAAAPTVGAILTSINDARLAIGKGPIGFINPAIYSPFFRDAFNDITKGSNPGCGTDGFNAVPGWDPVTGLGTPNFKKLLAKWLVLP</sequence>
<dbReference type="EMBL" id="LUGG01000031">
    <property type="protein sequence ID" value="OBZ66378.1"/>
    <property type="molecule type" value="Genomic_DNA"/>
</dbReference>
<dbReference type="PANTHER" id="PTHR14218">
    <property type="entry name" value="PROTEASE S8 TRIPEPTIDYL PEPTIDASE I CLN2"/>
    <property type="match status" value="1"/>
</dbReference>
<keyword evidence="19" id="KW-1185">Reference proteome</keyword>
<evidence type="ECO:0000256" key="1">
    <source>
        <dbReference type="ARBA" id="ARBA00001910"/>
    </source>
</evidence>
<feature type="binding site" evidence="15">
    <location>
        <position position="595"/>
    </location>
    <ligand>
        <name>Ca(2+)</name>
        <dbReference type="ChEBI" id="CHEBI:29108"/>
    </ligand>
</feature>
<feature type="chain" id="PRO_5008888704" description="tripeptidyl-peptidase II" evidence="16">
    <location>
        <begin position="23"/>
        <end position="637"/>
    </location>
</feature>
<feature type="signal peptide" evidence="16">
    <location>
        <begin position="1"/>
        <end position="22"/>
    </location>
</feature>
<keyword evidence="12" id="KW-0843">Virulence</keyword>
<dbReference type="GO" id="GO:0008240">
    <property type="term" value="F:tripeptidyl-peptidase activity"/>
    <property type="evidence" value="ECO:0007669"/>
    <property type="project" value="UniProtKB-EC"/>
</dbReference>
<protein>
    <recommendedName>
        <fullName evidence="4">tripeptidyl-peptidase II</fullName>
        <ecNumber evidence="4">3.4.14.10</ecNumber>
    </recommendedName>
</protein>
<keyword evidence="14" id="KW-0325">Glycoprotein</keyword>
<keyword evidence="13" id="KW-0865">Zymogen</keyword>
<dbReference type="STRING" id="5627.A0A1C7LPB3"/>
<evidence type="ECO:0000256" key="5">
    <source>
        <dbReference type="ARBA" id="ARBA00022525"/>
    </source>
</evidence>
<dbReference type="GO" id="GO:0006508">
    <property type="term" value="P:proteolysis"/>
    <property type="evidence" value="ECO:0007669"/>
    <property type="project" value="UniProtKB-KW"/>
</dbReference>
<evidence type="ECO:0000256" key="9">
    <source>
        <dbReference type="ARBA" id="ARBA00022801"/>
    </source>
</evidence>
<evidence type="ECO:0000256" key="4">
    <source>
        <dbReference type="ARBA" id="ARBA00012462"/>
    </source>
</evidence>
<keyword evidence="6 15" id="KW-0645">Protease</keyword>
<organism evidence="18 19">
    <name type="scientific">Grifola frondosa</name>
    <name type="common">Maitake</name>
    <name type="synonym">Polyporus frondosus</name>
    <dbReference type="NCBI Taxonomy" id="5627"/>
    <lineage>
        <taxon>Eukaryota</taxon>
        <taxon>Fungi</taxon>
        <taxon>Dikarya</taxon>
        <taxon>Basidiomycota</taxon>
        <taxon>Agaricomycotina</taxon>
        <taxon>Agaricomycetes</taxon>
        <taxon>Polyporales</taxon>
        <taxon>Grifolaceae</taxon>
        <taxon>Grifola</taxon>
    </lineage>
</organism>
<keyword evidence="7 15" id="KW-0479">Metal-binding</keyword>
<evidence type="ECO:0000313" key="19">
    <source>
        <dbReference type="Proteomes" id="UP000092993"/>
    </source>
</evidence>
<feature type="active site" description="Charge relay system" evidence="15">
    <location>
        <position position="304"/>
    </location>
</feature>
<dbReference type="Proteomes" id="UP000092993">
    <property type="component" value="Unassembled WGS sequence"/>
</dbReference>
<feature type="binding site" evidence="15">
    <location>
        <position position="596"/>
    </location>
    <ligand>
        <name>Ca(2+)</name>
        <dbReference type="ChEBI" id="CHEBI:29108"/>
    </ligand>
</feature>
<evidence type="ECO:0000256" key="14">
    <source>
        <dbReference type="ARBA" id="ARBA00023180"/>
    </source>
</evidence>
<evidence type="ECO:0000256" key="10">
    <source>
        <dbReference type="ARBA" id="ARBA00022825"/>
    </source>
</evidence>
<dbReference type="Gene3D" id="3.40.50.200">
    <property type="entry name" value="Peptidase S8/S53 domain"/>
    <property type="match status" value="1"/>
</dbReference>
<keyword evidence="10 15" id="KW-0720">Serine protease</keyword>
<keyword evidence="9 15" id="KW-0378">Hydrolase</keyword>
<evidence type="ECO:0000256" key="7">
    <source>
        <dbReference type="ARBA" id="ARBA00022723"/>
    </source>
</evidence>
<reference evidence="18 19" key="1">
    <citation type="submission" date="2016-03" db="EMBL/GenBank/DDBJ databases">
        <title>Whole genome sequencing of Grifola frondosa 9006-11.</title>
        <authorList>
            <person name="Min B."/>
            <person name="Park H."/>
            <person name="Kim J.-G."/>
            <person name="Cho H."/>
            <person name="Oh Y.-L."/>
            <person name="Kong W.-S."/>
            <person name="Choi I.-G."/>
        </authorList>
    </citation>
    <scope>NUCLEOTIDE SEQUENCE [LARGE SCALE GENOMIC DNA]</scope>
    <source>
        <strain evidence="18 19">9006-11</strain>
    </source>
</reference>
<comment type="subcellular location">
    <subcellularLocation>
        <location evidence="3">Secreted</location>
        <location evidence="3">Extracellular space</location>
    </subcellularLocation>
</comment>
<evidence type="ECO:0000256" key="8">
    <source>
        <dbReference type="ARBA" id="ARBA00022729"/>
    </source>
</evidence>
<evidence type="ECO:0000259" key="17">
    <source>
        <dbReference type="PROSITE" id="PS51695"/>
    </source>
</evidence>
<evidence type="ECO:0000256" key="12">
    <source>
        <dbReference type="ARBA" id="ARBA00023026"/>
    </source>
</evidence>
<evidence type="ECO:0000256" key="11">
    <source>
        <dbReference type="ARBA" id="ARBA00022837"/>
    </source>
</evidence>
<dbReference type="InterPro" id="IPR050819">
    <property type="entry name" value="Tripeptidyl-peptidase_I"/>
</dbReference>
<comment type="function">
    <text evidence="2">Secreted tripeptidyl-peptidase which degrades proteins at acidic pHs and is involved in virulence.</text>
</comment>
<evidence type="ECO:0000256" key="2">
    <source>
        <dbReference type="ARBA" id="ARBA00002451"/>
    </source>
</evidence>
<dbReference type="OMA" id="YTMAMAK"/>
<evidence type="ECO:0000256" key="16">
    <source>
        <dbReference type="SAM" id="SignalP"/>
    </source>
</evidence>
<dbReference type="Pfam" id="PF09286">
    <property type="entry name" value="Pro-kuma_activ"/>
    <property type="match status" value="1"/>
</dbReference>
<feature type="binding site" evidence="15">
    <location>
        <position position="614"/>
    </location>
    <ligand>
        <name>Ca(2+)</name>
        <dbReference type="ChEBI" id="CHEBI:29108"/>
    </ligand>
</feature>
<dbReference type="EC" id="3.4.14.10" evidence="4"/>
<accession>A0A1C7LPB3</accession>
<comment type="catalytic activity">
    <reaction evidence="1">
        <text>Release of an N-terminal tripeptide from a polypeptide.</text>
        <dbReference type="EC" id="3.4.14.10"/>
    </reaction>
</comment>
<keyword evidence="11 15" id="KW-0106">Calcium</keyword>
<feature type="binding site" evidence="15">
    <location>
        <position position="616"/>
    </location>
    <ligand>
        <name>Ca(2+)</name>
        <dbReference type="ChEBI" id="CHEBI:29108"/>
    </ligand>
</feature>
<comment type="caution">
    <text evidence="18">The sequence shown here is derived from an EMBL/GenBank/DDBJ whole genome shotgun (WGS) entry which is preliminary data.</text>
</comment>
<dbReference type="InterPro" id="IPR036852">
    <property type="entry name" value="Peptidase_S8/S53_dom_sf"/>
</dbReference>
<dbReference type="AlphaFoldDB" id="A0A1C7LPB3"/>
<dbReference type="PROSITE" id="PS51695">
    <property type="entry name" value="SEDOLISIN"/>
    <property type="match status" value="1"/>
</dbReference>
<feature type="active site" description="Charge relay system" evidence="15">
    <location>
        <position position="300"/>
    </location>
</feature>
<dbReference type="InterPro" id="IPR015366">
    <property type="entry name" value="S53_propep"/>
</dbReference>
<name>A0A1C7LPB3_GRIFR</name>
<dbReference type="InterPro" id="IPR030400">
    <property type="entry name" value="Sedolisin_dom"/>
</dbReference>
<keyword evidence="8 16" id="KW-0732">Signal</keyword>
<feature type="domain" description="Peptidase S53" evidence="17">
    <location>
        <begin position="227"/>
        <end position="636"/>
    </location>
</feature>
<evidence type="ECO:0000256" key="15">
    <source>
        <dbReference type="PROSITE-ProRule" id="PRU01032"/>
    </source>
</evidence>
<dbReference type="CDD" id="cd04056">
    <property type="entry name" value="Peptidases_S53"/>
    <property type="match status" value="1"/>
</dbReference>
<evidence type="ECO:0000256" key="6">
    <source>
        <dbReference type="ARBA" id="ARBA00022670"/>
    </source>
</evidence>
<proteinExistence type="predicted"/>
<dbReference type="OrthoDB" id="409122at2759"/>
<dbReference type="CDD" id="cd11377">
    <property type="entry name" value="Pro-peptidase_S53"/>
    <property type="match status" value="1"/>
</dbReference>
<evidence type="ECO:0000313" key="18">
    <source>
        <dbReference type="EMBL" id="OBZ66378.1"/>
    </source>
</evidence>
<evidence type="ECO:0000256" key="3">
    <source>
        <dbReference type="ARBA" id="ARBA00004239"/>
    </source>
</evidence>
<dbReference type="GO" id="GO:0046872">
    <property type="term" value="F:metal ion binding"/>
    <property type="evidence" value="ECO:0007669"/>
    <property type="project" value="UniProtKB-UniRule"/>
</dbReference>
<dbReference type="SUPFAM" id="SSF54897">
    <property type="entry name" value="Protease propeptides/inhibitors"/>
    <property type="match status" value="1"/>
</dbReference>
<gene>
    <name evidence="18" type="primary">aorO_5</name>
    <name evidence="18" type="ORF">A0H81_13631</name>
</gene>
<dbReference type="SUPFAM" id="SSF52743">
    <property type="entry name" value="Subtilisin-like"/>
    <property type="match status" value="1"/>
</dbReference>
<dbReference type="GO" id="GO:0004252">
    <property type="term" value="F:serine-type endopeptidase activity"/>
    <property type="evidence" value="ECO:0007669"/>
    <property type="project" value="UniProtKB-UniRule"/>
</dbReference>
<dbReference type="PANTHER" id="PTHR14218:SF19">
    <property type="entry name" value="SERINE PROTEASE AORO, PUTATIVE (AFU_ORTHOLOGUE AFUA_6G10250)-RELATED"/>
    <property type="match status" value="1"/>
</dbReference>
<dbReference type="GO" id="GO:0005576">
    <property type="term" value="C:extracellular region"/>
    <property type="evidence" value="ECO:0007669"/>
    <property type="project" value="UniProtKB-SubCell"/>
</dbReference>